<keyword evidence="5" id="KW-0342">GTP-binding</keyword>
<dbReference type="PANTHER" id="PTHR45655">
    <property type="entry name" value="GUANYLATE CYCLASE SOLUBLE SUBUNIT BETA-2"/>
    <property type="match status" value="1"/>
</dbReference>
<evidence type="ECO:0000256" key="1">
    <source>
        <dbReference type="ARBA" id="ARBA00004496"/>
    </source>
</evidence>
<dbReference type="Proteomes" id="UP001652661">
    <property type="component" value="Chromosome 3R"/>
</dbReference>
<dbReference type="Gene3D" id="3.90.1520.10">
    <property type="entry name" value="H-NOX domain"/>
    <property type="match status" value="1"/>
</dbReference>
<dbReference type="SMART" id="SM00044">
    <property type="entry name" value="CYCc"/>
    <property type="match status" value="1"/>
</dbReference>
<comment type="similarity">
    <text evidence="8">Belongs to the adenylyl cyclase class-4/guanylyl cyclase family.</text>
</comment>
<evidence type="ECO:0000256" key="8">
    <source>
        <dbReference type="RuleBase" id="RU000405"/>
    </source>
</evidence>
<dbReference type="PANTHER" id="PTHR45655:SF5">
    <property type="entry name" value="SOLUBLE GUANYLATE CYCLASE 89DA-RELATED"/>
    <property type="match status" value="1"/>
</dbReference>
<evidence type="ECO:0000256" key="2">
    <source>
        <dbReference type="ARBA" id="ARBA00012202"/>
    </source>
</evidence>
<sequence length="704" mass="79959">MKEKRKTLAKAIWPIDRRTQLIQNFPKSKSTPTVAIMYGMLYESVQHYIQQEYGMSTWRKVCEIVECKHQSFKTHQIYPDKLMPDFAAALSACTGESFDFCMNFFGKCFVRFFSNFGYDKMIRSTGRYFCDFLQSIDNIHLQMRFTYPKMKSPSMQLTNMDDNGAVILYRSGRTGMSKYLIGQMTEVAREFYGLDMTAYVLESQNDICGGTAGPIKLTDGPLTVIVKYRLDFDNRDYMAKRVNVVAHPSQLKMPSVDLNIFLELFPFTIVLDHDMCITLAGEKIIETWILHNPGVNPKSFIGSHVMDRFKCRRPKDTKIEWETILQMRTVLFEFELIRTGHNRAAYDAALNIDYDTFDDASLNEAQAMALASAKEFSAENAKEEEAATSSKNEIDPATGQRRTSVGLRSILLKGQMFYIKDVDSLIFLCSPLIENLDELHGIGLYLNDLNPHGLSRELVMAGWQHCSKLEIMFEKEEQRSDELEKSLELADSWKRQGDELLYSMIPRPIAERMRKSEEHVCQTFEEVSVIFIEVLNVYDSGSNNIQDAMQAVTTLNKVFSALDEEIISPFVYKVETVGMVYMAVSGAPDVNPLHAEHACDLALRVMKKVKAHALPGVAIRVGINSGPVVAGVVGMKVPRYCLFGDTVNTASRMESSSDPWMIQLSNYTAKKVQKVGYKVEARGFVKVKGKGEMETYWLLEGPEQ</sequence>
<dbReference type="InterPro" id="IPR024096">
    <property type="entry name" value="NO_sig/Golgi_transp_ligand-bd"/>
</dbReference>
<evidence type="ECO:0000313" key="11">
    <source>
        <dbReference type="RefSeq" id="XP_041630367.1"/>
    </source>
</evidence>
<dbReference type="RefSeq" id="XP_041630367.1">
    <property type="nucleotide sequence ID" value="XM_041774433.2"/>
</dbReference>
<dbReference type="SUPFAM" id="SSF55073">
    <property type="entry name" value="Nucleotide cyclase"/>
    <property type="match status" value="1"/>
</dbReference>
<dbReference type="Pfam" id="PF00211">
    <property type="entry name" value="Guanylate_cyc"/>
    <property type="match status" value="1"/>
</dbReference>
<evidence type="ECO:0000313" key="10">
    <source>
        <dbReference type="Proteomes" id="UP001652661"/>
    </source>
</evidence>
<dbReference type="InterPro" id="IPR029787">
    <property type="entry name" value="Nucleotide_cyclase"/>
</dbReference>
<dbReference type="CDD" id="cd07302">
    <property type="entry name" value="CHD"/>
    <property type="match status" value="1"/>
</dbReference>
<dbReference type="SUPFAM" id="SSF111126">
    <property type="entry name" value="Ligand-binding domain in the NO signalling and Golgi transport"/>
    <property type="match status" value="1"/>
</dbReference>
<evidence type="ECO:0000256" key="5">
    <source>
        <dbReference type="ARBA" id="ARBA00023134"/>
    </source>
</evidence>
<feature type="domain" description="Guanylate cyclase" evidence="9">
    <location>
        <begin position="528"/>
        <end position="654"/>
    </location>
</feature>
<dbReference type="PROSITE" id="PS50125">
    <property type="entry name" value="GUANYLATE_CYCLASE_2"/>
    <property type="match status" value="1"/>
</dbReference>
<dbReference type="InterPro" id="IPR011645">
    <property type="entry name" value="HNOB_dom_associated"/>
</dbReference>
<reference evidence="11" key="1">
    <citation type="submission" date="2025-08" db="UniProtKB">
        <authorList>
            <consortium name="RefSeq"/>
        </authorList>
    </citation>
    <scope>IDENTIFICATION</scope>
    <source>
        <strain evidence="11">14028-0561.14</strain>
        <tissue evidence="11">Whole fly</tissue>
    </source>
</reference>
<proteinExistence type="inferred from homology"/>
<keyword evidence="6 8" id="KW-0456">Lyase</keyword>
<organism evidence="10 11">
    <name type="scientific">Drosophila kikkawai</name>
    <name type="common">Fruit fly</name>
    <dbReference type="NCBI Taxonomy" id="30033"/>
    <lineage>
        <taxon>Eukaryota</taxon>
        <taxon>Metazoa</taxon>
        <taxon>Ecdysozoa</taxon>
        <taxon>Arthropoda</taxon>
        <taxon>Hexapoda</taxon>
        <taxon>Insecta</taxon>
        <taxon>Pterygota</taxon>
        <taxon>Neoptera</taxon>
        <taxon>Endopterygota</taxon>
        <taxon>Diptera</taxon>
        <taxon>Brachycera</taxon>
        <taxon>Muscomorpha</taxon>
        <taxon>Ephydroidea</taxon>
        <taxon>Drosophilidae</taxon>
        <taxon>Drosophila</taxon>
        <taxon>Sophophora</taxon>
    </lineage>
</organism>
<name>A0ABM3C4E0_DROKI</name>
<dbReference type="Pfam" id="PF07701">
    <property type="entry name" value="HNOBA"/>
    <property type="match status" value="1"/>
</dbReference>
<dbReference type="EC" id="4.6.1.2" evidence="2"/>
<evidence type="ECO:0000256" key="3">
    <source>
        <dbReference type="ARBA" id="ARBA00022490"/>
    </source>
</evidence>
<evidence type="ECO:0000256" key="7">
    <source>
        <dbReference type="ARBA" id="ARBA00023293"/>
    </source>
</evidence>
<accession>A0ABM3C4E0</accession>
<dbReference type="InterPro" id="IPR018297">
    <property type="entry name" value="A/G_cyclase_CS"/>
</dbReference>
<keyword evidence="4" id="KW-0547">Nucleotide-binding</keyword>
<dbReference type="GeneID" id="108070648"/>
<dbReference type="PROSITE" id="PS00452">
    <property type="entry name" value="GUANYLATE_CYCLASE_1"/>
    <property type="match status" value="1"/>
</dbReference>
<keyword evidence="7" id="KW-0141">cGMP biosynthesis</keyword>
<dbReference type="InterPro" id="IPR011644">
    <property type="entry name" value="Heme_NO-bd"/>
</dbReference>
<comment type="subcellular location">
    <subcellularLocation>
        <location evidence="1">Cytoplasm</location>
    </subcellularLocation>
</comment>
<dbReference type="Pfam" id="PF07700">
    <property type="entry name" value="HNOB"/>
    <property type="match status" value="1"/>
</dbReference>
<evidence type="ECO:0000256" key="4">
    <source>
        <dbReference type="ARBA" id="ARBA00022741"/>
    </source>
</evidence>
<keyword evidence="10" id="KW-1185">Reference proteome</keyword>
<evidence type="ECO:0000259" key="9">
    <source>
        <dbReference type="PROSITE" id="PS50125"/>
    </source>
</evidence>
<dbReference type="Gene3D" id="3.30.70.1230">
    <property type="entry name" value="Nucleotide cyclase"/>
    <property type="match status" value="1"/>
</dbReference>
<dbReference type="Gene3D" id="6.10.250.780">
    <property type="match status" value="1"/>
</dbReference>
<evidence type="ECO:0000256" key="6">
    <source>
        <dbReference type="ARBA" id="ARBA00023239"/>
    </source>
</evidence>
<dbReference type="InterPro" id="IPR042463">
    <property type="entry name" value="HNOB_dom_associated_sf"/>
</dbReference>
<gene>
    <name evidence="11" type="primary">LOC108070648</name>
</gene>
<dbReference type="InterPro" id="IPR001054">
    <property type="entry name" value="A/G_cyclase"/>
</dbReference>
<dbReference type="Gene3D" id="3.30.450.260">
    <property type="entry name" value="Haem NO binding associated domain"/>
    <property type="match status" value="1"/>
</dbReference>
<dbReference type="InterPro" id="IPR038158">
    <property type="entry name" value="H-NOX_domain_sf"/>
</dbReference>
<keyword evidence="3" id="KW-0963">Cytoplasm</keyword>
<protein>
    <recommendedName>
        <fullName evidence="2">guanylate cyclase</fullName>
        <ecNumber evidence="2">4.6.1.2</ecNumber>
    </recommendedName>
</protein>